<evidence type="ECO:0000313" key="1">
    <source>
        <dbReference type="EMBL" id="KAK8387394.1"/>
    </source>
</evidence>
<dbReference type="AlphaFoldDB" id="A0AAW0TI54"/>
<keyword evidence="2" id="KW-1185">Reference proteome</keyword>
<protein>
    <submittedName>
        <fullName evidence="1">Uncharacterized protein</fullName>
    </submittedName>
</protein>
<dbReference type="Proteomes" id="UP001487740">
    <property type="component" value="Unassembled WGS sequence"/>
</dbReference>
<gene>
    <name evidence="1" type="ORF">O3P69_018171</name>
</gene>
<proteinExistence type="predicted"/>
<organism evidence="1 2">
    <name type="scientific">Scylla paramamosain</name>
    <name type="common">Mud crab</name>
    <dbReference type="NCBI Taxonomy" id="85552"/>
    <lineage>
        <taxon>Eukaryota</taxon>
        <taxon>Metazoa</taxon>
        <taxon>Ecdysozoa</taxon>
        <taxon>Arthropoda</taxon>
        <taxon>Crustacea</taxon>
        <taxon>Multicrustacea</taxon>
        <taxon>Malacostraca</taxon>
        <taxon>Eumalacostraca</taxon>
        <taxon>Eucarida</taxon>
        <taxon>Decapoda</taxon>
        <taxon>Pleocyemata</taxon>
        <taxon>Brachyura</taxon>
        <taxon>Eubrachyura</taxon>
        <taxon>Portunoidea</taxon>
        <taxon>Portunidae</taxon>
        <taxon>Portuninae</taxon>
        <taxon>Scylla</taxon>
    </lineage>
</organism>
<reference evidence="1 2" key="1">
    <citation type="submission" date="2023-03" db="EMBL/GenBank/DDBJ databases">
        <title>High-quality genome of Scylla paramamosain provides insights in environmental adaptation.</title>
        <authorList>
            <person name="Zhang L."/>
        </authorList>
    </citation>
    <scope>NUCLEOTIDE SEQUENCE [LARGE SCALE GENOMIC DNA]</scope>
    <source>
        <strain evidence="1">LZ_2023a</strain>
        <tissue evidence="1">Muscle</tissue>
    </source>
</reference>
<evidence type="ECO:0000313" key="2">
    <source>
        <dbReference type="Proteomes" id="UP001487740"/>
    </source>
</evidence>
<comment type="caution">
    <text evidence="1">The sequence shown here is derived from an EMBL/GenBank/DDBJ whole genome shotgun (WGS) entry which is preliminary data.</text>
</comment>
<sequence>MLWLLGQAGHPVPRLLGLVWRLGEAGHLVPRLLGLVCPGRFRTKKELTISVPRKTAEFQLSPKVSNRRGVVLYTIVQLCTDQEPREADTSPPASHPVYKTVRGIVSDVVFVMREVSQYSIIPWGVLAGEHNGSDSCVWAYACLLWLR</sequence>
<dbReference type="EMBL" id="JARAKH010000030">
    <property type="protein sequence ID" value="KAK8387394.1"/>
    <property type="molecule type" value="Genomic_DNA"/>
</dbReference>
<name>A0AAW0TI54_SCYPA</name>
<accession>A0AAW0TI54</accession>